<dbReference type="SUPFAM" id="SSF81383">
    <property type="entry name" value="F-box domain"/>
    <property type="match status" value="1"/>
</dbReference>
<reference evidence="2" key="1">
    <citation type="submission" date="2021-02" db="EMBL/GenBank/DDBJ databases">
        <authorList>
            <person name="Nowell W R."/>
        </authorList>
    </citation>
    <scope>NUCLEOTIDE SEQUENCE</scope>
</reference>
<gene>
    <name evidence="2" type="ORF">XAT740_LOCUS58263</name>
</gene>
<dbReference type="CDD" id="cd09917">
    <property type="entry name" value="F-box_SF"/>
    <property type="match status" value="1"/>
</dbReference>
<comment type="caution">
    <text evidence="2">The sequence shown here is derived from an EMBL/GenBank/DDBJ whole genome shotgun (WGS) entry which is preliminary data.</text>
</comment>
<evidence type="ECO:0000313" key="2">
    <source>
        <dbReference type="EMBL" id="CAF1668731.1"/>
    </source>
</evidence>
<feature type="domain" description="F-box" evidence="1">
    <location>
        <begin position="3"/>
        <end position="51"/>
    </location>
</feature>
<dbReference type="AlphaFoldDB" id="A0A816G259"/>
<evidence type="ECO:0000313" key="3">
    <source>
        <dbReference type="Proteomes" id="UP000663828"/>
    </source>
</evidence>
<dbReference type="PROSITE" id="PS50181">
    <property type="entry name" value="FBOX"/>
    <property type="match status" value="1"/>
</dbReference>
<feature type="non-terminal residue" evidence="2">
    <location>
        <position position="1"/>
    </location>
</feature>
<dbReference type="InterPro" id="IPR036047">
    <property type="entry name" value="F-box-like_dom_sf"/>
</dbReference>
<dbReference type="EMBL" id="CAJNOR010012605">
    <property type="protein sequence ID" value="CAF1668731.1"/>
    <property type="molecule type" value="Genomic_DNA"/>
</dbReference>
<keyword evidence="3" id="KW-1185">Reference proteome</keyword>
<dbReference type="InterPro" id="IPR032675">
    <property type="entry name" value="LRR_dom_sf"/>
</dbReference>
<dbReference type="InterPro" id="IPR001810">
    <property type="entry name" value="F-box_dom"/>
</dbReference>
<accession>A0A816G259</accession>
<proteinExistence type="predicted"/>
<protein>
    <recommendedName>
        <fullName evidence="1">F-box domain-containing protein</fullName>
    </recommendedName>
</protein>
<dbReference type="Pfam" id="PF00646">
    <property type="entry name" value="F-box"/>
    <property type="match status" value="1"/>
</dbReference>
<organism evidence="2 3">
    <name type="scientific">Adineta ricciae</name>
    <name type="common">Rotifer</name>
    <dbReference type="NCBI Taxonomy" id="249248"/>
    <lineage>
        <taxon>Eukaryota</taxon>
        <taxon>Metazoa</taxon>
        <taxon>Spiralia</taxon>
        <taxon>Gnathifera</taxon>
        <taxon>Rotifera</taxon>
        <taxon>Eurotatoria</taxon>
        <taxon>Bdelloidea</taxon>
        <taxon>Adinetida</taxon>
        <taxon>Adinetidae</taxon>
        <taxon>Adineta</taxon>
    </lineage>
</organism>
<name>A0A816G259_ADIRI</name>
<evidence type="ECO:0000259" key="1">
    <source>
        <dbReference type="PROSITE" id="PS50181"/>
    </source>
</evidence>
<sequence>MSTKNFLSLPVEIVYLIFDNLDIHDIIHSVRRVSKHFYRITNSYNRYQLNMCSLKASAVKLLSHRIYPEQIVSLIVNKYYDLNRIDLPLSMSGTRGSIYDISKFINLQNLTLDNVNENDMQKLFEHISLCKNMVKLIIEGFTVTSQQISCLNNL</sequence>
<dbReference type="Proteomes" id="UP000663828">
    <property type="component" value="Unassembled WGS sequence"/>
</dbReference>
<dbReference type="Gene3D" id="3.80.10.10">
    <property type="entry name" value="Ribonuclease Inhibitor"/>
    <property type="match status" value="1"/>
</dbReference>